<feature type="compositionally biased region" description="Basic and acidic residues" evidence="1">
    <location>
        <begin position="72"/>
        <end position="81"/>
    </location>
</feature>
<name>A0ABV7DVW7_9RHOB</name>
<evidence type="ECO:0008006" key="4">
    <source>
        <dbReference type="Google" id="ProtNLM"/>
    </source>
</evidence>
<organism evidence="2 3">
    <name type="scientific">Tabrizicola soli</name>
    <dbReference type="NCBI Taxonomy" id="2185115"/>
    <lineage>
        <taxon>Bacteria</taxon>
        <taxon>Pseudomonadati</taxon>
        <taxon>Pseudomonadota</taxon>
        <taxon>Alphaproteobacteria</taxon>
        <taxon>Rhodobacterales</taxon>
        <taxon>Paracoccaceae</taxon>
        <taxon>Tabrizicola</taxon>
    </lineage>
</organism>
<keyword evidence="3" id="KW-1185">Reference proteome</keyword>
<dbReference type="EMBL" id="JBHRSM010000018">
    <property type="protein sequence ID" value="MFC3086530.1"/>
    <property type="molecule type" value="Genomic_DNA"/>
</dbReference>
<dbReference type="Proteomes" id="UP001595445">
    <property type="component" value="Unassembled WGS sequence"/>
</dbReference>
<gene>
    <name evidence="2" type="ORF">ACFOD6_10785</name>
</gene>
<evidence type="ECO:0000313" key="2">
    <source>
        <dbReference type="EMBL" id="MFC3086530.1"/>
    </source>
</evidence>
<sequence>MDKTQGKSWLVPEYLTETEVATVLGRSRDWFRQNRPKLEREGFPRIDGLIGLTCRQDVLAWIKRRRRVADETEAEARENAKADASGNVAGVDWSKL</sequence>
<proteinExistence type="predicted"/>
<evidence type="ECO:0000256" key="1">
    <source>
        <dbReference type="SAM" id="MobiDB-lite"/>
    </source>
</evidence>
<feature type="region of interest" description="Disordered" evidence="1">
    <location>
        <begin position="72"/>
        <end position="96"/>
    </location>
</feature>
<comment type="caution">
    <text evidence="2">The sequence shown here is derived from an EMBL/GenBank/DDBJ whole genome shotgun (WGS) entry which is preliminary data.</text>
</comment>
<evidence type="ECO:0000313" key="3">
    <source>
        <dbReference type="Proteomes" id="UP001595445"/>
    </source>
</evidence>
<protein>
    <recommendedName>
        <fullName evidence="4">DNA-binding protein</fullName>
    </recommendedName>
</protein>
<accession>A0ABV7DVW7</accession>
<dbReference type="RefSeq" id="WP_197645084.1">
    <property type="nucleotide sequence ID" value="NZ_JAEACP010000013.1"/>
</dbReference>
<reference evidence="3" key="1">
    <citation type="journal article" date="2019" name="Int. J. Syst. Evol. Microbiol.">
        <title>The Global Catalogue of Microorganisms (GCM) 10K type strain sequencing project: providing services to taxonomists for standard genome sequencing and annotation.</title>
        <authorList>
            <consortium name="The Broad Institute Genomics Platform"/>
            <consortium name="The Broad Institute Genome Sequencing Center for Infectious Disease"/>
            <person name="Wu L."/>
            <person name="Ma J."/>
        </authorList>
    </citation>
    <scope>NUCLEOTIDE SEQUENCE [LARGE SCALE GENOMIC DNA]</scope>
    <source>
        <strain evidence="3">KCTC 62102</strain>
    </source>
</reference>